<dbReference type="AlphaFoldDB" id="A4RUA5"/>
<feature type="transmembrane region" description="Helical" evidence="1">
    <location>
        <begin position="109"/>
        <end position="129"/>
    </location>
</feature>
<keyword evidence="1" id="KW-1133">Transmembrane helix</keyword>
<accession>A4RUA5</accession>
<evidence type="ECO:0000313" key="3">
    <source>
        <dbReference type="Proteomes" id="UP000001568"/>
    </source>
</evidence>
<name>A4RUA5_OSTLU</name>
<dbReference type="GeneID" id="5000966"/>
<evidence type="ECO:0000313" key="2">
    <source>
        <dbReference type="EMBL" id="ABO95217.1"/>
    </source>
</evidence>
<sequence>MITANRASSSSSSKTNDGGEEGAFIASAIAMGVPTLATLAYPSALVTNGLGLECATPLFGQSFSSLASVQHFSNAFGTDAFALIALTALYTLADAAKNSRLNSETYQRLALAMVLFTGSFAVAFLGAYLQSQATGETGPNAAAVGGLLVTFAPAFATSVKAIREYGPGHDETWARVGKDFAEAKNLNERSETGGYLELFYKVSFWTSLVVGGSFAFSPLSPLAIVNEMEPSSQLIQRAFGLATVFLLAPTQYILIDAAKRGRLGGGTFKKLNLSIAASIALIDWMTIYTFGAATALSPTAAQLENASGGVYNYVGALAVSASIVAVYLYQGVFAKK</sequence>
<feature type="transmembrane region" description="Helical" evidence="1">
    <location>
        <begin position="21"/>
        <end position="41"/>
    </location>
</feature>
<feature type="transmembrane region" description="Helical" evidence="1">
    <location>
        <begin position="271"/>
        <end position="290"/>
    </location>
</feature>
<proteinExistence type="predicted"/>
<feature type="transmembrane region" description="Helical" evidence="1">
    <location>
        <begin position="310"/>
        <end position="329"/>
    </location>
</feature>
<dbReference type="OMA" id="GYLEYYY"/>
<feature type="transmembrane region" description="Helical" evidence="1">
    <location>
        <begin position="198"/>
        <end position="219"/>
    </location>
</feature>
<keyword evidence="1" id="KW-0812">Transmembrane</keyword>
<protein>
    <submittedName>
        <fullName evidence="2">Uncharacterized protein</fullName>
    </submittedName>
</protein>
<reference evidence="2 3" key="1">
    <citation type="journal article" date="2007" name="Proc. Natl. Acad. Sci. U.S.A.">
        <title>The tiny eukaryote Ostreococcus provides genomic insights into the paradox of plankton speciation.</title>
        <authorList>
            <person name="Palenik B."/>
            <person name="Grimwood J."/>
            <person name="Aerts A."/>
            <person name="Rouze P."/>
            <person name="Salamov A."/>
            <person name="Putnam N."/>
            <person name="Dupont C."/>
            <person name="Jorgensen R."/>
            <person name="Derelle E."/>
            <person name="Rombauts S."/>
            <person name="Zhou K."/>
            <person name="Otillar R."/>
            <person name="Merchant S.S."/>
            <person name="Podell S."/>
            <person name="Gaasterland T."/>
            <person name="Napoli C."/>
            <person name="Gendler K."/>
            <person name="Manuell A."/>
            <person name="Tai V."/>
            <person name="Vallon O."/>
            <person name="Piganeau G."/>
            <person name="Jancek S."/>
            <person name="Heijde M."/>
            <person name="Jabbari K."/>
            <person name="Bowler C."/>
            <person name="Lohr M."/>
            <person name="Robbens S."/>
            <person name="Werner G."/>
            <person name="Dubchak I."/>
            <person name="Pazour G.J."/>
            <person name="Ren Q."/>
            <person name="Paulsen I."/>
            <person name="Delwiche C."/>
            <person name="Schmutz J."/>
            <person name="Rokhsar D."/>
            <person name="Van de Peer Y."/>
            <person name="Moreau H."/>
            <person name="Grigoriev I.V."/>
        </authorList>
    </citation>
    <scope>NUCLEOTIDE SEQUENCE [LARGE SCALE GENOMIC DNA]</scope>
    <source>
        <strain evidence="2 3">CCE9901</strain>
    </source>
</reference>
<keyword evidence="3" id="KW-1185">Reference proteome</keyword>
<dbReference type="Proteomes" id="UP000001568">
    <property type="component" value="Chromosome 3"/>
</dbReference>
<dbReference type="RefSeq" id="XP_001416924.1">
    <property type="nucleotide sequence ID" value="XM_001416887.1"/>
</dbReference>
<gene>
    <name evidence="2" type="ORF">OSTLU_92429</name>
</gene>
<dbReference type="eggNOG" id="ENOG502SCBY">
    <property type="taxonomic scope" value="Eukaryota"/>
</dbReference>
<dbReference type="EMBL" id="CP000583">
    <property type="protein sequence ID" value="ABO95217.1"/>
    <property type="molecule type" value="Genomic_DNA"/>
</dbReference>
<keyword evidence="1" id="KW-0472">Membrane</keyword>
<dbReference type="HOGENOM" id="CLU_793078_0_0_1"/>
<dbReference type="OrthoDB" id="534847at2759"/>
<feature type="transmembrane region" description="Helical" evidence="1">
    <location>
        <begin position="239"/>
        <end position="259"/>
    </location>
</feature>
<dbReference type="Gramene" id="ABO95217">
    <property type="protein sequence ID" value="ABO95217"/>
    <property type="gene ID" value="OSTLU_92429"/>
</dbReference>
<evidence type="ECO:0000256" key="1">
    <source>
        <dbReference type="SAM" id="Phobius"/>
    </source>
</evidence>
<organism evidence="2 3">
    <name type="scientific">Ostreococcus lucimarinus (strain CCE9901)</name>
    <dbReference type="NCBI Taxonomy" id="436017"/>
    <lineage>
        <taxon>Eukaryota</taxon>
        <taxon>Viridiplantae</taxon>
        <taxon>Chlorophyta</taxon>
        <taxon>Mamiellophyceae</taxon>
        <taxon>Mamiellales</taxon>
        <taxon>Bathycoccaceae</taxon>
        <taxon>Ostreococcus</taxon>
    </lineage>
</organism>
<dbReference type="KEGG" id="olu:OSTLU_92429"/>